<evidence type="ECO:0000256" key="12">
    <source>
        <dbReference type="SAM" id="MobiDB-lite"/>
    </source>
</evidence>
<feature type="transmembrane region" description="Helical" evidence="13">
    <location>
        <begin position="451"/>
        <end position="472"/>
    </location>
</feature>
<feature type="transmembrane region" description="Helical" evidence="13">
    <location>
        <begin position="133"/>
        <end position="155"/>
    </location>
</feature>
<evidence type="ECO:0000256" key="1">
    <source>
        <dbReference type="ARBA" id="ARBA00004651"/>
    </source>
</evidence>
<comment type="catalytic activity">
    <reaction evidence="8">
        <text>L-phenylalanine(in) = L-phenylalanine(out)</text>
        <dbReference type="Rhea" id="RHEA:27950"/>
        <dbReference type="ChEBI" id="CHEBI:58095"/>
    </reaction>
</comment>
<evidence type="ECO:0000256" key="6">
    <source>
        <dbReference type="ARBA" id="ARBA00023136"/>
    </source>
</evidence>
<comment type="subcellular location">
    <subcellularLocation>
        <location evidence="1">Cell membrane</location>
        <topology evidence="1">Multi-pass membrane protein</topology>
    </subcellularLocation>
</comment>
<dbReference type="CDD" id="cd06174">
    <property type="entry name" value="MFS"/>
    <property type="match status" value="1"/>
</dbReference>
<evidence type="ECO:0000256" key="9">
    <source>
        <dbReference type="ARBA" id="ARBA00036530"/>
    </source>
</evidence>
<feature type="compositionally biased region" description="Basic and acidic residues" evidence="12">
    <location>
        <begin position="265"/>
        <end position="285"/>
    </location>
</feature>
<name>A0ABM1JUS3_GEKJA</name>
<comment type="catalytic activity">
    <reaction evidence="9">
        <text>L-methionine(in) = L-methionine(out)</text>
        <dbReference type="Rhea" id="RHEA:70939"/>
        <dbReference type="ChEBI" id="CHEBI:57844"/>
    </reaction>
</comment>
<dbReference type="RefSeq" id="XP_015265210.1">
    <property type="nucleotide sequence ID" value="XM_015409724.1"/>
</dbReference>
<organism evidence="14 15">
    <name type="scientific">Gekko japonicus</name>
    <name type="common">Schlegel's Japanese gecko</name>
    <dbReference type="NCBI Taxonomy" id="146911"/>
    <lineage>
        <taxon>Eukaryota</taxon>
        <taxon>Metazoa</taxon>
        <taxon>Chordata</taxon>
        <taxon>Craniata</taxon>
        <taxon>Vertebrata</taxon>
        <taxon>Euteleostomi</taxon>
        <taxon>Lepidosauria</taxon>
        <taxon>Squamata</taxon>
        <taxon>Bifurcata</taxon>
        <taxon>Gekkota</taxon>
        <taxon>Gekkonidae</taxon>
        <taxon>Gekkoninae</taxon>
        <taxon>Gekko</taxon>
    </lineage>
</organism>
<evidence type="ECO:0000313" key="14">
    <source>
        <dbReference type="Proteomes" id="UP000694871"/>
    </source>
</evidence>
<dbReference type="SUPFAM" id="SSF103473">
    <property type="entry name" value="MFS general substrate transporter"/>
    <property type="match status" value="1"/>
</dbReference>
<sequence>MAPTLQRAYRRRWWMACTAVVENLFFSAVLLGWGSLLIMLKHEGFYSYVCIGENGTSDLITADFHPSCVEQEEMLNLGFTIGSFLLSAATLPLGILMDRFGPRPLRLLGSASFAVSCALMALAAYSPPVLSPLIFLGLSLNGFGGICLTFTSLTLPNMFGNLRSTFMALMIGSYASSAVTFPGVKLIYDVGVSFINIMLVWSSLACLLFLNCLINWPKESFPAPEEANYTKKIKLSSLALDHRVTGDRFYMHVKVVGKRLSQKAPHLDGSKEEHQPSIRDLRSEATESSQGAGPVPFRRSVCSPIFLWSLITMGMTQLRIIFYMAAMNKMLEFQATGGRDHVSAELRNEAEQTVSFYSSIFGVMQLLCLLTCPFIGYVMDWRMKDCTDGPRNMDTAGRTRHRVEGKPPKVRCRKVQKLTNAIRAFVITNLLLVGFGITCLVNSLPLQYVTFVFHTVVRGFFHSACGGLYAAVYPSNHFGTLTGLQSMISAVFALLQQPLFMAMVGPLHGDPFWVKLALLIFSVAGFLLPCYLYYFRHKILQAKATKEGPLDETNGAPVKLQDGVAANGLLSSNPTTA</sequence>
<dbReference type="InterPro" id="IPR011701">
    <property type="entry name" value="MFS"/>
</dbReference>
<feature type="transmembrane region" description="Helical" evidence="13">
    <location>
        <begin position="12"/>
        <end position="38"/>
    </location>
</feature>
<feature type="region of interest" description="Disordered" evidence="12">
    <location>
        <begin position="264"/>
        <end position="295"/>
    </location>
</feature>
<proteinExistence type="inferred from homology"/>
<feature type="transmembrane region" description="Helical" evidence="13">
    <location>
        <begin position="484"/>
        <end position="506"/>
    </location>
</feature>
<evidence type="ECO:0000256" key="8">
    <source>
        <dbReference type="ARBA" id="ARBA00036466"/>
    </source>
</evidence>
<dbReference type="RefSeq" id="XP_015265211.1">
    <property type="nucleotide sequence ID" value="XM_015409725.1"/>
</dbReference>
<reference evidence="15 16" key="1">
    <citation type="submission" date="2025-05" db="UniProtKB">
        <authorList>
            <consortium name="RefSeq"/>
        </authorList>
    </citation>
    <scope>IDENTIFICATION</scope>
</reference>
<feature type="transmembrane region" description="Helical" evidence="13">
    <location>
        <begin position="421"/>
        <end position="445"/>
    </location>
</feature>
<dbReference type="Proteomes" id="UP000694871">
    <property type="component" value="Unplaced"/>
</dbReference>
<feature type="transmembrane region" description="Helical" evidence="13">
    <location>
        <begin position="107"/>
        <end position="127"/>
    </location>
</feature>
<evidence type="ECO:0000256" key="5">
    <source>
        <dbReference type="ARBA" id="ARBA00022989"/>
    </source>
</evidence>
<evidence type="ECO:0000313" key="15">
    <source>
        <dbReference type="RefSeq" id="XP_015265210.1"/>
    </source>
</evidence>
<keyword evidence="7" id="KW-0325">Glycoprotein</keyword>
<keyword evidence="14" id="KW-1185">Reference proteome</keyword>
<evidence type="ECO:0000256" key="13">
    <source>
        <dbReference type="SAM" id="Phobius"/>
    </source>
</evidence>
<dbReference type="Pfam" id="PF07690">
    <property type="entry name" value="MFS_1"/>
    <property type="match status" value="1"/>
</dbReference>
<evidence type="ECO:0000256" key="4">
    <source>
        <dbReference type="ARBA" id="ARBA00022692"/>
    </source>
</evidence>
<feature type="transmembrane region" description="Helical" evidence="13">
    <location>
        <begin position="512"/>
        <end position="534"/>
    </location>
</feature>
<feature type="transmembrane region" description="Helical" evidence="13">
    <location>
        <begin position="305"/>
        <end position="326"/>
    </location>
</feature>
<keyword evidence="4 13" id="KW-0812">Transmembrane</keyword>
<feature type="transmembrane region" description="Helical" evidence="13">
    <location>
        <begin position="74"/>
        <end position="95"/>
    </location>
</feature>
<dbReference type="InterPro" id="IPR036259">
    <property type="entry name" value="MFS_trans_sf"/>
</dbReference>
<evidence type="ECO:0000256" key="11">
    <source>
        <dbReference type="ARBA" id="ARBA00036887"/>
    </source>
</evidence>
<dbReference type="GeneID" id="107109151"/>
<feature type="transmembrane region" description="Helical" evidence="13">
    <location>
        <begin position="356"/>
        <end position="378"/>
    </location>
</feature>
<evidence type="ECO:0000256" key="3">
    <source>
        <dbReference type="ARBA" id="ARBA00022475"/>
    </source>
</evidence>
<feature type="transmembrane region" description="Helical" evidence="13">
    <location>
        <begin position="167"/>
        <end position="188"/>
    </location>
</feature>
<protein>
    <submittedName>
        <fullName evidence="15 16">Large neutral amino acids transporter small subunit 3</fullName>
    </submittedName>
</protein>
<evidence type="ECO:0000256" key="10">
    <source>
        <dbReference type="ARBA" id="ARBA00036777"/>
    </source>
</evidence>
<comment type="similarity">
    <text evidence="2">Belongs to the SLC43A transporter (TC 2.A.1.44) family.</text>
</comment>
<accession>A0ABM1JUS3</accession>
<evidence type="ECO:0000256" key="7">
    <source>
        <dbReference type="ARBA" id="ARBA00023180"/>
    </source>
</evidence>
<keyword evidence="6 13" id="KW-0472">Membrane</keyword>
<gene>
    <name evidence="15 16" type="primary">SLC43A1</name>
</gene>
<comment type="catalytic activity">
    <reaction evidence="11">
        <text>L-leucine(in) = L-leucine(out)</text>
        <dbReference type="Rhea" id="RHEA:73011"/>
        <dbReference type="ChEBI" id="CHEBI:57427"/>
    </reaction>
</comment>
<evidence type="ECO:0000256" key="2">
    <source>
        <dbReference type="ARBA" id="ARBA00006595"/>
    </source>
</evidence>
<dbReference type="PANTHER" id="PTHR20766">
    <property type="entry name" value="LARGE NEUTRAL AMINO ACIDS TRANSPORTER SMALL SUBUNIT 4-LIKE ISOFORM X1"/>
    <property type="match status" value="1"/>
</dbReference>
<keyword evidence="5 13" id="KW-1133">Transmembrane helix</keyword>
<evidence type="ECO:0000313" key="16">
    <source>
        <dbReference type="RefSeq" id="XP_015265211.1"/>
    </source>
</evidence>
<keyword evidence="3" id="KW-1003">Cell membrane</keyword>
<dbReference type="Gene3D" id="1.20.1250.20">
    <property type="entry name" value="MFS general substrate transporter like domains"/>
    <property type="match status" value="1"/>
</dbReference>
<comment type="catalytic activity">
    <reaction evidence="10">
        <text>L-isoleucine(in) = L-isoleucine(out)</text>
        <dbReference type="Rhea" id="RHEA:70943"/>
        <dbReference type="ChEBI" id="CHEBI:58045"/>
    </reaction>
</comment>
<feature type="transmembrane region" description="Helical" evidence="13">
    <location>
        <begin position="194"/>
        <end position="214"/>
    </location>
</feature>
<dbReference type="PANTHER" id="PTHR20766:SF0">
    <property type="entry name" value="LARGE NEUTRAL AMINO ACIDS TRANSPORTER SMALL SUBUNIT 3"/>
    <property type="match status" value="1"/>
</dbReference>